<dbReference type="SMART" id="SM00869">
    <property type="entry name" value="Autotransporter"/>
    <property type="match status" value="1"/>
</dbReference>
<feature type="domain" description="Autotransporter" evidence="1">
    <location>
        <begin position="940"/>
        <end position="1206"/>
    </location>
</feature>
<protein>
    <submittedName>
        <fullName evidence="2">Autotransporter outer membrane beta-barrel domain-containing protein</fullName>
    </submittedName>
</protein>
<dbReference type="KEGG" id="meg:DKB62_08445"/>
<dbReference type="NCBIfam" id="TIGR01414">
    <property type="entry name" value="autotrans_barl"/>
    <property type="match status" value="1"/>
</dbReference>
<name>A0A346B0F0_9FIRM</name>
<dbReference type="InterPro" id="IPR012332">
    <property type="entry name" value="Autotransporter_pectin_lyase_C"/>
</dbReference>
<dbReference type="Gene3D" id="2.40.128.130">
    <property type="entry name" value="Autotransporter beta-domain"/>
    <property type="match status" value="1"/>
</dbReference>
<organism evidence="2 3">
    <name type="scientific">Megasphaera stantonii</name>
    <dbReference type="NCBI Taxonomy" id="2144175"/>
    <lineage>
        <taxon>Bacteria</taxon>
        <taxon>Bacillati</taxon>
        <taxon>Bacillota</taxon>
        <taxon>Negativicutes</taxon>
        <taxon>Veillonellales</taxon>
        <taxon>Veillonellaceae</taxon>
        <taxon>Megasphaera</taxon>
    </lineage>
</organism>
<dbReference type="AlphaFoldDB" id="A0A346B0F0"/>
<dbReference type="EMBL" id="CP029462">
    <property type="protein sequence ID" value="AXL21593.1"/>
    <property type="molecule type" value="Genomic_DNA"/>
</dbReference>
<gene>
    <name evidence="2" type="ORF">DKB62_08445</name>
</gene>
<dbReference type="OrthoDB" id="1625740at2"/>
<dbReference type="PANTHER" id="PTHR35037">
    <property type="entry name" value="C-TERMINAL REGION OF AIDA-LIKE PROTEIN"/>
    <property type="match status" value="1"/>
</dbReference>
<dbReference type="Pfam" id="PF03797">
    <property type="entry name" value="Autotransporter"/>
    <property type="match status" value="1"/>
</dbReference>
<dbReference type="PROSITE" id="PS51208">
    <property type="entry name" value="AUTOTRANSPORTER"/>
    <property type="match status" value="1"/>
</dbReference>
<dbReference type="SUPFAM" id="SSF103515">
    <property type="entry name" value="Autotransporter"/>
    <property type="match status" value="1"/>
</dbReference>
<sequence length="1206" mass="129596">MRSYSHGRGGNHMIGKRNLGKAVVLGLLLSTGMYGAVWAAEVTTSEFLSGKYANGNAIEGVIIDTDKISVNQSITVNGVTTSADQNQNFIANKEISVDKNVDLTFNNLFLNGPKITGQGNIVVNTTAASGGNPIFVGGNIQANSLTLNTSKGDGIYLYEHDLTLDVEHLTINATANGFIQETSEPPAILTTPTTTTIDDTQSINVNSSGSWAFHNNSQAGVLNNVYMRSDKENSVINLMGANGYSHTSAGESILKADNINIGAWSYYGVYAGSGGLLEIEAKNDVNIKDKVNEEEKIGSYAQRAAKAENGTLKVIAKNGSTTMIGREEGVWTAGTGNATITSALNNKILAGKYGLHATGKDITVTGQNNIIGADNDVANNILDFNYGDGLAISSTNSTVTTVSATGENGYNAIYGAVSATGKDTTVGIGKLDVEGNTFSRISNGEVANSIYSAAVIDKAGGLTGKETTTDSETGETTTTGMDVVSALYAEKGGQIQLSGINTIQTYYADTTDEHTSERAVWAYDGANIDIDGVTNISTYSYDQSPNSGDIAIAAGTATELKAEDFTEDKLNSLEKATVHLNYKAGSSIEGDILAAYGGEVHISNATLKTRAAGEDASFDGINIHGNLLAGNTGVLNVNLGNGGRLEGRADDYGDAGTVKNNDHGTTFFNPAFSSEILTGGEVNLTMGEGSKWTVTGQSWITKVDTGNSEHVEIDLSATDSELNKTVQALTIGEMKGNAMFTMQLDGERNVSDMLYMKKANGEYFINLKNAVTVEDMYQDGFDGLRFATVGKGSNATFSAGTYGNGVYNVEYEVGTDNYNGNSENDAYNSTNADGEMDAAKPGNDLVDNLFKDEPQEAAANGVMTLAAVASPDSADATEDMGTNTGMNGADLDDTTNFKLIGVKSTELSNAGKTIIDMSKVNYSNAIYMDRLNKRMGEARYIDGDEGLWVRIRHDRIGKSDAFRSKNTMMELGYDKRVDDREDGEHRRGFAIDYMRGTTDYHNVAGDGDVRRGGVWFYDTWLGNKGHYSDYVLKFGRLSNDFDIYSELGEKITGDYSNFVYSASAEYGRKKDIGKDWYFEPQVQLQYAHVTDADYTTSQGTSVELDAIDSLIGRVGFRLGKDMGENNTFYVKADVLHEFLGDQDISAFDDTGRLDTTYENEGTWYDVGLGFSHQFSKGTYMFLDVEKTFGNDNEDTYQFNVGMNWKV</sequence>
<evidence type="ECO:0000259" key="1">
    <source>
        <dbReference type="PROSITE" id="PS51208"/>
    </source>
</evidence>
<evidence type="ECO:0000313" key="2">
    <source>
        <dbReference type="EMBL" id="AXL21593.1"/>
    </source>
</evidence>
<dbReference type="InterPro" id="IPR036709">
    <property type="entry name" value="Autotransporte_beta_dom_sf"/>
</dbReference>
<dbReference type="InterPro" id="IPR051551">
    <property type="entry name" value="Autotransporter_adhesion"/>
</dbReference>
<evidence type="ECO:0000313" key="3">
    <source>
        <dbReference type="Proteomes" id="UP000254337"/>
    </source>
</evidence>
<dbReference type="PANTHER" id="PTHR35037:SF7">
    <property type="entry name" value="AUTOTRANSPORTER"/>
    <property type="match status" value="1"/>
</dbReference>
<dbReference type="GO" id="GO:0019867">
    <property type="term" value="C:outer membrane"/>
    <property type="evidence" value="ECO:0007669"/>
    <property type="project" value="InterPro"/>
</dbReference>
<proteinExistence type="predicted"/>
<dbReference type="Proteomes" id="UP000254337">
    <property type="component" value="Chromosome"/>
</dbReference>
<dbReference type="InterPro" id="IPR006315">
    <property type="entry name" value="OM_autotransptr_brl_dom"/>
</dbReference>
<reference evidence="2 3" key="1">
    <citation type="submission" date="2018-05" db="EMBL/GenBank/DDBJ databases">
        <title>Complete genome sequence of Megasphaera sp. AJH120T, isolated from the ceca of a chicken.</title>
        <authorList>
            <person name="Maki J."/>
            <person name="Looft T."/>
        </authorList>
    </citation>
    <scope>NUCLEOTIDE SEQUENCE [LARGE SCALE GENOMIC DNA]</scope>
    <source>
        <strain evidence="2 3">AJH120</strain>
    </source>
</reference>
<accession>A0A346B0F0</accession>
<keyword evidence="3" id="KW-1185">Reference proteome</keyword>
<dbReference type="InterPro" id="IPR005546">
    <property type="entry name" value="Autotransporte_beta"/>
</dbReference>
<dbReference type="Gene3D" id="2.160.20.20">
    <property type="match status" value="1"/>
</dbReference>